<sequence length="79" mass="8582">MTARSTDRETDDDGTWTSETLPMSLRRELLERELAKLGFRKAGQGGSVQQQQQPQAMAASGHPQAGNQDDGPSSDQHAD</sequence>
<evidence type="ECO:0000256" key="1">
    <source>
        <dbReference type="SAM" id="MobiDB-lite"/>
    </source>
</evidence>
<organism evidence="2 3">
    <name type="scientific">Ramlibacter ginsenosidimutans</name>
    <dbReference type="NCBI Taxonomy" id="502333"/>
    <lineage>
        <taxon>Bacteria</taxon>
        <taxon>Pseudomonadati</taxon>
        <taxon>Pseudomonadota</taxon>
        <taxon>Betaproteobacteria</taxon>
        <taxon>Burkholderiales</taxon>
        <taxon>Comamonadaceae</taxon>
        <taxon>Ramlibacter</taxon>
    </lineage>
</organism>
<evidence type="ECO:0000313" key="3">
    <source>
        <dbReference type="Proteomes" id="UP000630528"/>
    </source>
</evidence>
<feature type="region of interest" description="Disordered" evidence="1">
    <location>
        <begin position="41"/>
        <end position="79"/>
    </location>
</feature>
<keyword evidence="3" id="KW-1185">Reference proteome</keyword>
<dbReference type="Proteomes" id="UP000630528">
    <property type="component" value="Unassembled WGS sequence"/>
</dbReference>
<feature type="compositionally biased region" description="Polar residues" evidence="1">
    <location>
        <begin position="65"/>
        <end position="79"/>
    </location>
</feature>
<reference evidence="2" key="1">
    <citation type="journal article" date="2012" name="J. Microbiol. Biotechnol.">
        <title>Ramlibacter ginsenosidimutans sp. nov., with ginsenoside-converting activity.</title>
        <authorList>
            <person name="Wang L."/>
            <person name="An D.S."/>
            <person name="Kim S.G."/>
            <person name="Jin F.X."/>
            <person name="Kim S.C."/>
            <person name="Lee S.T."/>
            <person name="Im W.T."/>
        </authorList>
    </citation>
    <scope>NUCLEOTIDE SEQUENCE</scope>
    <source>
        <strain evidence="2">KACC 17527</strain>
    </source>
</reference>
<reference evidence="2" key="2">
    <citation type="submission" date="2021-01" db="EMBL/GenBank/DDBJ databases">
        <authorList>
            <person name="Kang M."/>
        </authorList>
    </citation>
    <scope>NUCLEOTIDE SEQUENCE</scope>
    <source>
        <strain evidence="2">KACC 17527</strain>
    </source>
</reference>
<dbReference type="RefSeq" id="WP_201177930.1">
    <property type="nucleotide sequence ID" value="NZ_JAEPWM010000019.1"/>
</dbReference>
<comment type="caution">
    <text evidence="2">The sequence shown here is derived from an EMBL/GenBank/DDBJ whole genome shotgun (WGS) entry which is preliminary data.</text>
</comment>
<name>A0A934TXL1_9BURK</name>
<feature type="compositionally biased region" description="Low complexity" evidence="1">
    <location>
        <begin position="47"/>
        <end position="61"/>
    </location>
</feature>
<feature type="region of interest" description="Disordered" evidence="1">
    <location>
        <begin position="1"/>
        <end position="24"/>
    </location>
</feature>
<accession>A0A934TXL1</accession>
<gene>
    <name evidence="2" type="ORF">JJB11_25015</name>
</gene>
<protein>
    <submittedName>
        <fullName evidence="2">Uncharacterized protein</fullName>
    </submittedName>
</protein>
<dbReference type="AlphaFoldDB" id="A0A934TXL1"/>
<dbReference type="EMBL" id="JAEPWM010000019">
    <property type="protein sequence ID" value="MBK6009373.1"/>
    <property type="molecule type" value="Genomic_DNA"/>
</dbReference>
<proteinExistence type="predicted"/>
<evidence type="ECO:0000313" key="2">
    <source>
        <dbReference type="EMBL" id="MBK6009373.1"/>
    </source>
</evidence>